<evidence type="ECO:0000313" key="2">
    <source>
        <dbReference type="Proteomes" id="UP000236664"/>
    </source>
</evidence>
<sequence>MLEEKCLEAIVTTAAKPIYHLLKGSSAKAAADLLDQPPSLQHTATAEALALELRRQAEDNLVWYKRLRT</sequence>
<dbReference type="EMBL" id="MTQA01000089">
    <property type="protein sequence ID" value="PNP79699.1"/>
    <property type="molecule type" value="Genomic_DNA"/>
</dbReference>
<proteinExistence type="predicted"/>
<name>A0A2K0WBP2_GIBNY</name>
<dbReference type="OrthoDB" id="5106291at2759"/>
<accession>A0A2K0WBP2</accession>
<gene>
    <name evidence="1" type="ORF">FNYG_07045</name>
</gene>
<dbReference type="AlphaFoldDB" id="A0A2K0WBP2"/>
<keyword evidence="2" id="KW-1185">Reference proteome</keyword>
<organism evidence="1 2">
    <name type="scientific">Gibberella nygamai</name>
    <name type="common">Bean root rot disease fungus</name>
    <name type="synonym">Fusarium nygamai</name>
    <dbReference type="NCBI Taxonomy" id="42673"/>
    <lineage>
        <taxon>Eukaryota</taxon>
        <taxon>Fungi</taxon>
        <taxon>Dikarya</taxon>
        <taxon>Ascomycota</taxon>
        <taxon>Pezizomycotina</taxon>
        <taxon>Sordariomycetes</taxon>
        <taxon>Hypocreomycetidae</taxon>
        <taxon>Hypocreales</taxon>
        <taxon>Nectriaceae</taxon>
        <taxon>Fusarium</taxon>
        <taxon>Fusarium fujikuroi species complex</taxon>
    </lineage>
</organism>
<evidence type="ECO:0000313" key="1">
    <source>
        <dbReference type="EMBL" id="PNP79699.1"/>
    </source>
</evidence>
<dbReference type="Proteomes" id="UP000236664">
    <property type="component" value="Unassembled WGS sequence"/>
</dbReference>
<protein>
    <submittedName>
        <fullName evidence="1">Uncharacterized protein</fullName>
    </submittedName>
</protein>
<reference evidence="1 2" key="1">
    <citation type="submission" date="2017-06" db="EMBL/GenBank/DDBJ databases">
        <title>Genome of Fusarium nygamai isolate CS10214.</title>
        <authorList>
            <person name="Gardiner D.M."/>
            <person name="Obanor F."/>
            <person name="Kazan K."/>
        </authorList>
    </citation>
    <scope>NUCLEOTIDE SEQUENCE [LARGE SCALE GENOMIC DNA]</scope>
    <source>
        <strain evidence="1 2">CS10214</strain>
    </source>
</reference>
<comment type="caution">
    <text evidence="1">The sequence shown here is derived from an EMBL/GenBank/DDBJ whole genome shotgun (WGS) entry which is preliminary data.</text>
</comment>